<keyword evidence="3" id="KW-1185">Reference proteome</keyword>
<protein>
    <submittedName>
        <fullName evidence="2">Uncharacterized protein</fullName>
    </submittedName>
</protein>
<organism evidence="2 3">
    <name type="scientific">Steinernema hermaphroditum</name>
    <dbReference type="NCBI Taxonomy" id="289476"/>
    <lineage>
        <taxon>Eukaryota</taxon>
        <taxon>Metazoa</taxon>
        <taxon>Ecdysozoa</taxon>
        <taxon>Nematoda</taxon>
        <taxon>Chromadorea</taxon>
        <taxon>Rhabditida</taxon>
        <taxon>Tylenchina</taxon>
        <taxon>Panagrolaimomorpha</taxon>
        <taxon>Strongyloidoidea</taxon>
        <taxon>Steinernematidae</taxon>
        <taxon>Steinernema</taxon>
    </lineage>
</organism>
<dbReference type="EMBL" id="JAUCMV010000004">
    <property type="protein sequence ID" value="KAK0402298.1"/>
    <property type="molecule type" value="Genomic_DNA"/>
</dbReference>
<evidence type="ECO:0000313" key="2">
    <source>
        <dbReference type="EMBL" id="KAK0402298.1"/>
    </source>
</evidence>
<evidence type="ECO:0000256" key="1">
    <source>
        <dbReference type="SAM" id="MobiDB-lite"/>
    </source>
</evidence>
<proteinExistence type="predicted"/>
<sequence length="582" mass="62896">MPAKLPEYVHVPPKRRPALDAPVQDLLLMWRMRNPRRHSIRDKTPPPVPGSHPQAAAPADPGTAQTHAPPNSVWIYVPKSARNDPHARTPVPRDSGRDNENIPHQAISLAEECCQRASRMDVFPEGPSPECNAVSQTRESVRSGGCNSVEPPMRAQVPPTVVPDEAAANSRKYALASWIPCRAPSTPDDSLMSPVEAQVPPAVVPDEAAANSKKYELASWIPCRAPSTPDDSLMSPVEAQVPLAVVPNEAAANSRKYALASWIPCRAPSTPDDSLMSPVEAQVPPAVVPDEAAANSRKTISIVMEHASRNSADEFRSIRKREIEWLLRVLSSIPTGTLGEHVDSQVGGAWSFLSYLRDHQNVPKEDSSVAPLPAEAPTLPEQLRPFTVLPAQPKCPKMADFAPAAPTPKLPAANPMNPMSSMPVLRPSHEQSVPTINATVHSKKPERNVTTSTPLSFVPAAAVTADQSVRGDAREIAQSLLSNIPTAAAAAASTNAVVQEQVAVPQRKKREDISSRDIKRLMMIFNNVLEQKRAGCELSDDLYQSVDAMLGYLCRKLQAIRDDRDARGQAGSTGQCGEVRNA</sequence>
<gene>
    <name evidence="2" type="ORF">QR680_016256</name>
</gene>
<feature type="region of interest" description="Disordered" evidence="1">
    <location>
        <begin position="38"/>
        <end position="100"/>
    </location>
</feature>
<comment type="caution">
    <text evidence="2">The sequence shown here is derived from an EMBL/GenBank/DDBJ whole genome shotgun (WGS) entry which is preliminary data.</text>
</comment>
<name>A0AA39HCJ8_9BILA</name>
<accession>A0AA39HCJ8</accession>
<evidence type="ECO:0000313" key="3">
    <source>
        <dbReference type="Proteomes" id="UP001175271"/>
    </source>
</evidence>
<dbReference type="AlphaFoldDB" id="A0AA39HCJ8"/>
<reference evidence="2" key="1">
    <citation type="submission" date="2023-06" db="EMBL/GenBank/DDBJ databases">
        <title>Genomic analysis of the entomopathogenic nematode Steinernema hermaphroditum.</title>
        <authorList>
            <person name="Schwarz E.M."/>
            <person name="Heppert J.K."/>
            <person name="Baniya A."/>
            <person name="Schwartz H.T."/>
            <person name="Tan C.-H."/>
            <person name="Antoshechkin I."/>
            <person name="Sternberg P.W."/>
            <person name="Goodrich-Blair H."/>
            <person name="Dillman A.R."/>
        </authorList>
    </citation>
    <scope>NUCLEOTIDE SEQUENCE</scope>
    <source>
        <strain evidence="2">PS9179</strain>
        <tissue evidence="2">Whole animal</tissue>
    </source>
</reference>
<dbReference type="Proteomes" id="UP001175271">
    <property type="component" value="Unassembled WGS sequence"/>
</dbReference>